<dbReference type="Gene3D" id="1.25.40.10">
    <property type="entry name" value="Tetratricopeptide repeat domain"/>
    <property type="match status" value="1"/>
</dbReference>
<organism evidence="4 5">
    <name type="scientific">Bradyrhizobium ontarionense</name>
    <dbReference type="NCBI Taxonomy" id="2898149"/>
    <lineage>
        <taxon>Bacteria</taxon>
        <taxon>Pseudomonadati</taxon>
        <taxon>Pseudomonadota</taxon>
        <taxon>Alphaproteobacteria</taxon>
        <taxon>Hyphomicrobiales</taxon>
        <taxon>Nitrobacteraceae</taxon>
        <taxon>Bradyrhizobium</taxon>
    </lineage>
</organism>
<feature type="domain" description="Peptidase C14 caspase" evidence="3">
    <location>
        <begin position="51"/>
        <end position="263"/>
    </location>
</feature>
<sequence>MLRTWLALSILALTCGLARAGVDETYIRPTELPSWSDLYKNFFGSNEFGKSYAVVIGIGDYDVYPKLDAPASDATRMRDFLRDEAGFDYIVTLTDERASRSRIETLMEKTLPKLVGANDRVLLYFSGHGETRKLAGDTKRGYLILKPAGKEDWDEMLDMPRVIQWAENVGQSRHSLFILDACFSGLAALQVKGTVRDQTIGRLSQPAHQLVTAGVEDELSFASQGESLFTKAFIEAARGTRRPAPDGVASLSEIMLDVGRSIDEYRSTTGMKRRMSPRQYLLSAKNNAGEFFFLQKERLEKVAARAPDAPQKTGDPVPKGHDGQAGVPGGKPQGGGDPARIPGRVTLDAYTVLFDPANGKPLLWFSRFDQEYEFFDGPGFHPRSGEKLLPFTSEEAKKFQKLTTERAEALKKEKEQLEKSKAEREARDAAARDALAKKQEEDRKLREAEAARASGAGQHCDELAANPNDKNKVGPGVSFAVLKSQAAEAVKTCEAATKQSPNELRFKYQLARSLQFSDRARAFTLFQDLVSKRYPASFDNLGWMQLTDKNNPAQAVSMFRSGVQAGDVDSMVSLAEMIDRGQATAANPSETKMELCRRASELGHLGAAQCYQAEVAKLEQAEKDRVQKLEQQKVMMEVIGTVLQTVTKR</sequence>
<dbReference type="InterPro" id="IPR029030">
    <property type="entry name" value="Caspase-like_dom_sf"/>
</dbReference>
<keyword evidence="5" id="KW-1185">Reference proteome</keyword>
<dbReference type="Pfam" id="PF00656">
    <property type="entry name" value="Peptidase_C14"/>
    <property type="match status" value="1"/>
</dbReference>
<name>A0ABY3RLC1_9BRAD</name>
<evidence type="ECO:0000256" key="1">
    <source>
        <dbReference type="SAM" id="MobiDB-lite"/>
    </source>
</evidence>
<feature type="compositionally biased region" description="Basic and acidic residues" evidence="1">
    <location>
        <begin position="413"/>
        <end position="450"/>
    </location>
</feature>
<evidence type="ECO:0000256" key="2">
    <source>
        <dbReference type="SAM" id="SignalP"/>
    </source>
</evidence>
<evidence type="ECO:0000313" key="5">
    <source>
        <dbReference type="Proteomes" id="UP001431010"/>
    </source>
</evidence>
<feature type="region of interest" description="Disordered" evidence="1">
    <location>
        <begin position="413"/>
        <end position="469"/>
    </location>
</feature>
<proteinExistence type="predicted"/>
<dbReference type="Gene3D" id="3.40.50.1460">
    <property type="match status" value="1"/>
</dbReference>
<feature type="chain" id="PRO_5046171467" evidence="2">
    <location>
        <begin position="21"/>
        <end position="649"/>
    </location>
</feature>
<gene>
    <name evidence="4" type="ORF">LQG66_14400</name>
</gene>
<feature type="signal peptide" evidence="2">
    <location>
        <begin position="1"/>
        <end position="20"/>
    </location>
</feature>
<evidence type="ECO:0000259" key="3">
    <source>
        <dbReference type="Pfam" id="PF00656"/>
    </source>
</evidence>
<dbReference type="RefSeq" id="WP_231326874.1">
    <property type="nucleotide sequence ID" value="NZ_CP088156.1"/>
</dbReference>
<dbReference type="Proteomes" id="UP001431010">
    <property type="component" value="Chromosome"/>
</dbReference>
<evidence type="ECO:0000313" key="4">
    <source>
        <dbReference type="EMBL" id="UFZ07424.1"/>
    </source>
</evidence>
<dbReference type="SUPFAM" id="SSF81901">
    <property type="entry name" value="HCP-like"/>
    <property type="match status" value="1"/>
</dbReference>
<keyword evidence="2" id="KW-0732">Signal</keyword>
<reference evidence="4" key="1">
    <citation type="journal article" date="2024" name="Antonie Van Leeuwenhoek">
        <title>Bradyrhizobium ontarionense sp. nov., a novel bacterial symbiont isolated from Aeschynomene indica (Indian jointvetch), harbours photosynthesis, nitrogen fixation and nitrous oxide (N2O) reductase genes.</title>
        <authorList>
            <person name="Bromfield E.S.P."/>
            <person name="Cloutier S."/>
        </authorList>
    </citation>
    <scope>NUCLEOTIDE SEQUENCE</scope>
    <source>
        <strain evidence="4">A19</strain>
    </source>
</reference>
<dbReference type="InterPro" id="IPR011990">
    <property type="entry name" value="TPR-like_helical_dom_sf"/>
</dbReference>
<dbReference type="SUPFAM" id="SSF52129">
    <property type="entry name" value="Caspase-like"/>
    <property type="match status" value="1"/>
</dbReference>
<dbReference type="InterPro" id="IPR011600">
    <property type="entry name" value="Pept_C14_caspase"/>
</dbReference>
<dbReference type="EMBL" id="CP088156">
    <property type="protein sequence ID" value="UFZ07424.1"/>
    <property type="molecule type" value="Genomic_DNA"/>
</dbReference>
<feature type="region of interest" description="Disordered" evidence="1">
    <location>
        <begin position="304"/>
        <end position="339"/>
    </location>
</feature>
<protein>
    <submittedName>
        <fullName evidence="4">Caspase family protein</fullName>
    </submittedName>
</protein>
<feature type="compositionally biased region" description="Gly residues" evidence="1">
    <location>
        <begin position="326"/>
        <end position="337"/>
    </location>
</feature>
<accession>A0ABY3RLC1</accession>